<keyword evidence="11" id="KW-1185">Reference proteome</keyword>
<dbReference type="AlphaFoldDB" id="A0A0R2FA54"/>
<evidence type="ECO:0000313" key="10">
    <source>
        <dbReference type="EMBL" id="KRN22250.1"/>
    </source>
</evidence>
<dbReference type="PROSITE" id="PS01127">
    <property type="entry name" value="EF_TS_2"/>
    <property type="match status" value="1"/>
</dbReference>
<evidence type="ECO:0000256" key="8">
    <source>
        <dbReference type="RuleBase" id="RU000643"/>
    </source>
</evidence>
<dbReference type="InterPro" id="IPR001816">
    <property type="entry name" value="Transl_elong_EFTs/EF1B"/>
</dbReference>
<dbReference type="InterPro" id="IPR014039">
    <property type="entry name" value="Transl_elong_EFTs/EF1B_dimer"/>
</dbReference>
<organism evidence="10 11">
    <name type="scientific">Lacticaseibacillus camelliae DSM 22697 = JCM 13995</name>
    <dbReference type="NCBI Taxonomy" id="1423730"/>
    <lineage>
        <taxon>Bacteria</taxon>
        <taxon>Bacillati</taxon>
        <taxon>Bacillota</taxon>
        <taxon>Bacilli</taxon>
        <taxon>Lactobacillales</taxon>
        <taxon>Lactobacillaceae</taxon>
        <taxon>Lacticaseibacillus</taxon>
    </lineage>
</organism>
<dbReference type="NCBIfam" id="TIGR00116">
    <property type="entry name" value="tsf"/>
    <property type="match status" value="1"/>
</dbReference>
<dbReference type="CDD" id="cd14275">
    <property type="entry name" value="UBA_EF-Ts"/>
    <property type="match status" value="1"/>
</dbReference>
<dbReference type="Pfam" id="PF00889">
    <property type="entry name" value="EF_TS"/>
    <property type="match status" value="1"/>
</dbReference>
<evidence type="ECO:0000256" key="6">
    <source>
        <dbReference type="HAMAP-Rule" id="MF_00050"/>
    </source>
</evidence>
<evidence type="ECO:0000256" key="4">
    <source>
        <dbReference type="ARBA" id="ARBA00022917"/>
    </source>
</evidence>
<dbReference type="GO" id="GO:0003746">
    <property type="term" value="F:translation elongation factor activity"/>
    <property type="evidence" value="ECO:0007669"/>
    <property type="project" value="UniProtKB-UniRule"/>
</dbReference>
<proteinExistence type="inferred from homology"/>
<evidence type="ECO:0000256" key="5">
    <source>
        <dbReference type="ARBA" id="ARBA00025453"/>
    </source>
</evidence>
<comment type="similarity">
    <text evidence="1 6 7">Belongs to the EF-Ts family.</text>
</comment>
<accession>A0A0R2FA54</accession>
<comment type="caution">
    <text evidence="10">The sequence shown here is derived from an EMBL/GenBank/DDBJ whole genome shotgun (WGS) entry which is preliminary data.</text>
</comment>
<comment type="function">
    <text evidence="5 6 7">Associates with the EF-Tu.GDP complex and induces the exchange of GDP to GTP. It remains bound to the aminoacyl-tRNA.EF-Tu.GTP complex up to the GTP hydrolysis stage on the ribosome.</text>
</comment>
<protein>
    <recommendedName>
        <fullName evidence="2 6">Elongation factor Ts</fullName>
        <shortName evidence="6">EF-Ts</shortName>
    </recommendedName>
</protein>
<comment type="subcellular location">
    <subcellularLocation>
        <location evidence="6 8">Cytoplasm</location>
    </subcellularLocation>
</comment>
<reference evidence="10 11" key="1">
    <citation type="journal article" date="2015" name="Genome Announc.">
        <title>Expanding the biotechnology potential of lactobacilli through comparative genomics of 213 strains and associated genera.</title>
        <authorList>
            <person name="Sun Z."/>
            <person name="Harris H.M."/>
            <person name="McCann A."/>
            <person name="Guo C."/>
            <person name="Argimon S."/>
            <person name="Zhang W."/>
            <person name="Yang X."/>
            <person name="Jeffery I.B."/>
            <person name="Cooney J.C."/>
            <person name="Kagawa T.F."/>
            <person name="Liu W."/>
            <person name="Song Y."/>
            <person name="Salvetti E."/>
            <person name="Wrobel A."/>
            <person name="Rasinkangas P."/>
            <person name="Parkhill J."/>
            <person name="Rea M.C."/>
            <person name="O'Sullivan O."/>
            <person name="Ritari J."/>
            <person name="Douillard F.P."/>
            <person name="Paul Ross R."/>
            <person name="Yang R."/>
            <person name="Briner A.E."/>
            <person name="Felis G.E."/>
            <person name="de Vos W.M."/>
            <person name="Barrangou R."/>
            <person name="Klaenhammer T.R."/>
            <person name="Caufield P.W."/>
            <person name="Cui Y."/>
            <person name="Zhang H."/>
            <person name="O'Toole P.W."/>
        </authorList>
    </citation>
    <scope>NUCLEOTIDE SEQUENCE [LARGE SCALE GENOMIC DNA]</scope>
    <source>
        <strain evidence="10 11">DSM 22697</strain>
    </source>
</reference>
<keyword evidence="3 6" id="KW-0251">Elongation factor</keyword>
<dbReference type="Gene3D" id="1.10.8.10">
    <property type="entry name" value="DNA helicase RuvA subunit, C-terminal domain"/>
    <property type="match status" value="1"/>
</dbReference>
<dbReference type="SUPFAM" id="SSF54713">
    <property type="entry name" value="Elongation factor Ts (EF-Ts), dimerisation domain"/>
    <property type="match status" value="2"/>
</dbReference>
<dbReference type="STRING" id="1423730.FC75_GL001889"/>
<dbReference type="PANTHER" id="PTHR11741">
    <property type="entry name" value="ELONGATION FACTOR TS"/>
    <property type="match status" value="1"/>
</dbReference>
<feature type="domain" description="Translation elongation factor EFTs/EF1B dimerisation" evidence="9">
    <location>
        <begin position="90"/>
        <end position="292"/>
    </location>
</feature>
<evidence type="ECO:0000256" key="2">
    <source>
        <dbReference type="ARBA" id="ARBA00016956"/>
    </source>
</evidence>
<evidence type="ECO:0000259" key="9">
    <source>
        <dbReference type="Pfam" id="PF00889"/>
    </source>
</evidence>
<dbReference type="PANTHER" id="PTHR11741:SF0">
    <property type="entry name" value="ELONGATION FACTOR TS, MITOCHONDRIAL"/>
    <property type="match status" value="1"/>
</dbReference>
<gene>
    <name evidence="6" type="primary">tsf</name>
    <name evidence="10" type="ORF">FC75_GL001889</name>
</gene>
<sequence length="311" mass="33492">MQQLQAQAAFLKQTLGGTQEMAITAKQVKELRDRTQVGMMDAKKALVAADGDMDKAIDVLREKGLAKAAKKAGNIAAEGLTAITVDGNAAAIIEVNSETDFVASNDKFQNFVNGVAKAVAAGKPADMNAALKLDVDGQTVDEAAKALTAVIGEKIDLRRFTVVEKTDGDHFGAYLHNGGQVAALVTLEGGDDETAHDIAMHVAAINPQYLDRTQVPADELKKQTDLFTKETVDEGKPEKIVPRIVEGRVNKWLSEISLVDQEFVKDSDKTVAEYAKSKGATVKGFVRYEVGEGIEKKQDNFVDEVMGQIKD</sequence>
<dbReference type="Proteomes" id="UP000050865">
    <property type="component" value="Unassembled WGS sequence"/>
</dbReference>
<dbReference type="InterPro" id="IPR036402">
    <property type="entry name" value="EF-Ts_dimer_sf"/>
</dbReference>
<feature type="region of interest" description="Involved in Mg(2+) ion dislocation from EF-Tu" evidence="6">
    <location>
        <begin position="99"/>
        <end position="102"/>
    </location>
</feature>
<dbReference type="Gene3D" id="1.10.286.20">
    <property type="match status" value="1"/>
</dbReference>
<name>A0A0R2FA54_9LACO</name>
<keyword evidence="6" id="KW-0963">Cytoplasm</keyword>
<dbReference type="FunFam" id="1.10.8.10:FF:000001">
    <property type="entry name" value="Elongation factor Ts"/>
    <property type="match status" value="1"/>
</dbReference>
<evidence type="ECO:0000313" key="11">
    <source>
        <dbReference type="Proteomes" id="UP000050865"/>
    </source>
</evidence>
<dbReference type="Gene3D" id="3.30.479.20">
    <property type="entry name" value="Elongation factor Ts, dimerisation domain"/>
    <property type="match status" value="2"/>
</dbReference>
<dbReference type="SUPFAM" id="SSF46934">
    <property type="entry name" value="UBA-like"/>
    <property type="match status" value="1"/>
</dbReference>
<dbReference type="GO" id="GO:0005737">
    <property type="term" value="C:cytoplasm"/>
    <property type="evidence" value="ECO:0007669"/>
    <property type="project" value="UniProtKB-SubCell"/>
</dbReference>
<dbReference type="PATRIC" id="fig|1423730.4.peg.1965"/>
<evidence type="ECO:0000256" key="3">
    <source>
        <dbReference type="ARBA" id="ARBA00022768"/>
    </source>
</evidence>
<dbReference type="InterPro" id="IPR018101">
    <property type="entry name" value="Transl_elong_Ts_CS"/>
</dbReference>
<dbReference type="EMBL" id="AYZJ01000034">
    <property type="protein sequence ID" value="KRN22250.1"/>
    <property type="molecule type" value="Genomic_DNA"/>
</dbReference>
<keyword evidence="4 6" id="KW-0648">Protein biosynthesis</keyword>
<evidence type="ECO:0000256" key="1">
    <source>
        <dbReference type="ARBA" id="ARBA00005532"/>
    </source>
</evidence>
<dbReference type="PROSITE" id="PS01126">
    <property type="entry name" value="EF_TS_1"/>
    <property type="match status" value="1"/>
</dbReference>
<dbReference type="HAMAP" id="MF_00050">
    <property type="entry name" value="EF_Ts"/>
    <property type="match status" value="1"/>
</dbReference>
<evidence type="ECO:0000256" key="7">
    <source>
        <dbReference type="RuleBase" id="RU000642"/>
    </source>
</evidence>
<dbReference type="InterPro" id="IPR009060">
    <property type="entry name" value="UBA-like_sf"/>
</dbReference>